<accession>A0A1J1IMZ2</accession>
<protein>
    <submittedName>
        <fullName evidence="1">CLUMA_CG014679, isoform A</fullName>
    </submittedName>
</protein>
<organism evidence="1 2">
    <name type="scientific">Clunio marinus</name>
    <dbReference type="NCBI Taxonomy" id="568069"/>
    <lineage>
        <taxon>Eukaryota</taxon>
        <taxon>Metazoa</taxon>
        <taxon>Ecdysozoa</taxon>
        <taxon>Arthropoda</taxon>
        <taxon>Hexapoda</taxon>
        <taxon>Insecta</taxon>
        <taxon>Pterygota</taxon>
        <taxon>Neoptera</taxon>
        <taxon>Endopterygota</taxon>
        <taxon>Diptera</taxon>
        <taxon>Nematocera</taxon>
        <taxon>Chironomoidea</taxon>
        <taxon>Chironomidae</taxon>
        <taxon>Clunio</taxon>
    </lineage>
</organism>
<dbReference type="AlphaFoldDB" id="A0A1J1IMZ2"/>
<proteinExistence type="predicted"/>
<reference evidence="1 2" key="1">
    <citation type="submission" date="2015-04" db="EMBL/GenBank/DDBJ databases">
        <authorList>
            <person name="Syromyatnikov M.Y."/>
            <person name="Popov V.N."/>
        </authorList>
    </citation>
    <scope>NUCLEOTIDE SEQUENCE [LARGE SCALE GENOMIC DNA]</scope>
</reference>
<dbReference type="Proteomes" id="UP000183832">
    <property type="component" value="Unassembled WGS sequence"/>
</dbReference>
<evidence type="ECO:0000313" key="2">
    <source>
        <dbReference type="Proteomes" id="UP000183832"/>
    </source>
</evidence>
<evidence type="ECO:0000313" key="1">
    <source>
        <dbReference type="EMBL" id="CRL00916.1"/>
    </source>
</evidence>
<gene>
    <name evidence="1" type="ORF">CLUMA_CG014679</name>
</gene>
<name>A0A1J1IMZ2_9DIPT</name>
<sequence length="92" mass="10998">MFTICNKSMITHIVGSTHKKSYLIWQCSFLNRSTNFVNVTQQKPKKEFWISTVCETEKKRKNADCNCDVPYVFSQYFEMRNKLIKEKTPHIR</sequence>
<keyword evidence="2" id="KW-1185">Reference proteome</keyword>
<dbReference type="EMBL" id="CVRI01000055">
    <property type="protein sequence ID" value="CRL00916.1"/>
    <property type="molecule type" value="Genomic_DNA"/>
</dbReference>